<dbReference type="GO" id="GO:0005736">
    <property type="term" value="C:RNA polymerase I complex"/>
    <property type="evidence" value="ECO:0000318"/>
    <property type="project" value="GO_Central"/>
</dbReference>
<protein>
    <submittedName>
        <fullName evidence="4">Uncharacterized protein</fullName>
    </submittedName>
</protein>
<name>A0A059DAW5_EUCGR</name>
<evidence type="ECO:0000256" key="3">
    <source>
        <dbReference type="ARBA" id="ARBA00023242"/>
    </source>
</evidence>
<reference evidence="4" key="1">
    <citation type="submission" date="2013-07" db="EMBL/GenBank/DDBJ databases">
        <title>The genome of Eucalyptus grandis.</title>
        <authorList>
            <person name="Schmutz J."/>
            <person name="Hayes R."/>
            <person name="Myburg A."/>
            <person name="Tuskan G."/>
            <person name="Grattapaglia D."/>
            <person name="Rokhsar D.S."/>
        </authorList>
    </citation>
    <scope>NUCLEOTIDE SEQUENCE</scope>
    <source>
        <tissue evidence="4">Leaf extractions</tissue>
    </source>
</reference>
<dbReference type="PANTHER" id="PTHR10917">
    <property type="entry name" value="DNA-DIRECTED RNA POLYMERASES I, II, AND III SUBUNIT RPABC3"/>
    <property type="match status" value="1"/>
</dbReference>
<dbReference type="EMBL" id="KK198753">
    <property type="protein sequence ID" value="KCW87629.1"/>
    <property type="molecule type" value="Genomic_DNA"/>
</dbReference>
<evidence type="ECO:0000256" key="2">
    <source>
        <dbReference type="ARBA" id="ARBA00008912"/>
    </source>
</evidence>
<comment type="subcellular location">
    <subcellularLocation>
        <location evidence="1">Nucleus</location>
    </subcellularLocation>
</comment>
<evidence type="ECO:0000313" key="4">
    <source>
        <dbReference type="EMBL" id="KCW87629.1"/>
    </source>
</evidence>
<dbReference type="GO" id="GO:0003899">
    <property type="term" value="F:DNA-directed RNA polymerase activity"/>
    <property type="evidence" value="ECO:0007669"/>
    <property type="project" value="InterPro"/>
</dbReference>
<sequence>MAPSMMILLEDVFKVERLDTDGKKFDKVSWTEAKSERFDMFMHLDFTMALPTTLNLDGTPDTGYLTLGNRKSVAEKYKYIMHGKLYKISEDDPERASKGSVKGVKA</sequence>
<comment type="similarity">
    <text evidence="2">Belongs to the eukaryotic RPB8 RNA polymerase subunit family.</text>
</comment>
<organism evidence="4">
    <name type="scientific">Eucalyptus grandis</name>
    <name type="common">Flooded gum</name>
    <dbReference type="NCBI Taxonomy" id="71139"/>
    <lineage>
        <taxon>Eukaryota</taxon>
        <taxon>Viridiplantae</taxon>
        <taxon>Streptophyta</taxon>
        <taxon>Embryophyta</taxon>
        <taxon>Tracheophyta</taxon>
        <taxon>Spermatophyta</taxon>
        <taxon>Magnoliopsida</taxon>
        <taxon>eudicotyledons</taxon>
        <taxon>Gunneridae</taxon>
        <taxon>Pentapetalae</taxon>
        <taxon>rosids</taxon>
        <taxon>malvids</taxon>
        <taxon>Myrtales</taxon>
        <taxon>Myrtaceae</taxon>
        <taxon>Myrtoideae</taxon>
        <taxon>Eucalypteae</taxon>
        <taxon>Eucalyptus</taxon>
    </lineage>
</organism>
<gene>
    <name evidence="4" type="ORF">EUGRSUZ_A00030</name>
</gene>
<evidence type="ECO:0000256" key="1">
    <source>
        <dbReference type="ARBA" id="ARBA00004123"/>
    </source>
</evidence>
<dbReference type="SUPFAM" id="SSF50249">
    <property type="entry name" value="Nucleic acid-binding proteins"/>
    <property type="match status" value="1"/>
</dbReference>
<dbReference type="GO" id="GO:0005665">
    <property type="term" value="C:RNA polymerase II, core complex"/>
    <property type="evidence" value="ECO:0000318"/>
    <property type="project" value="GO_Central"/>
</dbReference>
<accession>A0A059DAW5</accession>
<dbReference type="OMA" id="PQHEVEV"/>
<dbReference type="GO" id="GO:0006351">
    <property type="term" value="P:DNA-templated transcription"/>
    <property type="evidence" value="ECO:0007669"/>
    <property type="project" value="InterPro"/>
</dbReference>
<dbReference type="Gramene" id="KCW87629">
    <property type="protein sequence ID" value="KCW87629"/>
    <property type="gene ID" value="EUGRSUZ_A00030"/>
</dbReference>
<dbReference type="InterPro" id="IPR012340">
    <property type="entry name" value="NA-bd_OB-fold"/>
</dbReference>
<dbReference type="InterPro" id="IPR005570">
    <property type="entry name" value="RPABC3"/>
</dbReference>
<dbReference type="PANTHER" id="PTHR10917:SF0">
    <property type="entry name" value="DNA-DIRECTED RNA POLYMERASES I, II, AND III SUBUNIT RPABC3"/>
    <property type="match status" value="1"/>
</dbReference>
<dbReference type="AlphaFoldDB" id="A0A059DAW5"/>
<dbReference type="SMART" id="SM00658">
    <property type="entry name" value="RPOL8c"/>
    <property type="match status" value="1"/>
</dbReference>
<proteinExistence type="inferred from homology"/>
<keyword evidence="3" id="KW-0539">Nucleus</keyword>
<dbReference type="Gene3D" id="2.40.50.140">
    <property type="entry name" value="Nucleic acid-binding proteins"/>
    <property type="match status" value="1"/>
</dbReference>
<dbReference type="Pfam" id="PF03870">
    <property type="entry name" value="RNA_pol_Rpb8"/>
    <property type="match status" value="1"/>
</dbReference>
<dbReference type="GO" id="GO:0005666">
    <property type="term" value="C:RNA polymerase III complex"/>
    <property type="evidence" value="ECO:0000318"/>
    <property type="project" value="GO_Central"/>
</dbReference>
<dbReference type="STRING" id="71139.A0A059DAW5"/>
<dbReference type="InParanoid" id="A0A059DAW5"/>